<dbReference type="PANTHER" id="PTHR47660">
    <property type="entry name" value="TRANSCRIPTION FACTOR WITH C2H2 AND ZN(2)-CYS(6) DNA BINDING DOMAIN (EUROFUNG)-RELATED-RELATED"/>
    <property type="match status" value="1"/>
</dbReference>
<evidence type="ECO:0000313" key="9">
    <source>
        <dbReference type="Proteomes" id="UP000019804"/>
    </source>
</evidence>
<dbReference type="GeneID" id="63695538"/>
<keyword evidence="3" id="KW-0805">Transcription regulation</keyword>
<protein>
    <recommendedName>
        <fullName evidence="7">Xylanolytic transcriptional activator regulatory domain-containing protein</fullName>
    </recommendedName>
</protein>
<evidence type="ECO:0000256" key="6">
    <source>
        <dbReference type="SAM" id="MobiDB-lite"/>
    </source>
</evidence>
<evidence type="ECO:0000256" key="2">
    <source>
        <dbReference type="ARBA" id="ARBA00022833"/>
    </source>
</evidence>
<dbReference type="AlphaFoldDB" id="A0A017S6B2"/>
<dbReference type="Proteomes" id="UP000019804">
    <property type="component" value="Unassembled WGS sequence"/>
</dbReference>
<dbReference type="EMBL" id="KK088442">
    <property type="protein sequence ID" value="EYE91700.1"/>
    <property type="molecule type" value="Genomic_DNA"/>
</dbReference>
<feature type="region of interest" description="Disordered" evidence="6">
    <location>
        <begin position="33"/>
        <end position="53"/>
    </location>
</feature>
<dbReference type="CDD" id="cd12148">
    <property type="entry name" value="fungal_TF_MHR"/>
    <property type="match status" value="1"/>
</dbReference>
<dbReference type="OrthoDB" id="40579at2759"/>
<dbReference type="STRING" id="1388766.A0A017S6B2"/>
<dbReference type="HOGENOM" id="CLU_467845_0_0_1"/>
<proteinExistence type="predicted"/>
<dbReference type="GO" id="GO:0003677">
    <property type="term" value="F:DNA binding"/>
    <property type="evidence" value="ECO:0007669"/>
    <property type="project" value="InterPro"/>
</dbReference>
<dbReference type="GO" id="GO:0008270">
    <property type="term" value="F:zinc ion binding"/>
    <property type="evidence" value="ECO:0007669"/>
    <property type="project" value="InterPro"/>
</dbReference>
<dbReference type="GO" id="GO:0006351">
    <property type="term" value="P:DNA-templated transcription"/>
    <property type="evidence" value="ECO:0007669"/>
    <property type="project" value="InterPro"/>
</dbReference>
<keyword evidence="5" id="KW-0539">Nucleus</keyword>
<dbReference type="RefSeq" id="XP_040635390.1">
    <property type="nucleotide sequence ID" value="XM_040780414.1"/>
</dbReference>
<organism evidence="8 9">
    <name type="scientific">Aspergillus ruber (strain CBS 135680)</name>
    <dbReference type="NCBI Taxonomy" id="1388766"/>
    <lineage>
        <taxon>Eukaryota</taxon>
        <taxon>Fungi</taxon>
        <taxon>Dikarya</taxon>
        <taxon>Ascomycota</taxon>
        <taxon>Pezizomycotina</taxon>
        <taxon>Eurotiomycetes</taxon>
        <taxon>Eurotiomycetidae</taxon>
        <taxon>Eurotiales</taxon>
        <taxon>Aspergillaceae</taxon>
        <taxon>Aspergillus</taxon>
        <taxon>Aspergillus subgen. Aspergillus</taxon>
    </lineage>
</organism>
<sequence>MALPIYQRVAGRKSSIDFSASFHLSGTQLRQVFSTEGPSEPAPSQSPAMSSSQMFHMRSELCQKCVRQPSSVQAANLTAIEYDTNDDTEIYYDEEEKETPSLKVSHNELAMCQGNGKELLPFLVDNDAGWMAEASALFPESTINEAPILSFGNLESPESVPSLIWSPQFDCQSEHTSSAAVSQTSSNTSTQSSLDDFHKMWPHIHQLTIQHAPSSGLLGQALQSVAHNITNVLDNVNLDEIACRLLLSHPTRKQSSPVSLYDLQVLSVVLITAVSQEMTPAIATWAAQWIEIAVSAMRRLGILIERSWEPPSCSSWADGEAWVRGEESKRLVYTMLRIDTYLSIITGRPPSLRVQELQLPLPVTEDLWRAPTIAARRQLYWFEPTGRAWTTLSAIVRDSLIQSRNQIAGTAGVAPLLPADSHLGLCALQGEIWATVQETYNLSHGTLDSRPSWHAPESVQFWHDYLVHWKTIHHGPESSSAQIDDPTWNSLNTIQFHLCQLTLHAPLSLLESHQCCTRCRAADITAMLHDWASSLEARRAVYHAAQLQRLVDSQAGFVNPLQSPALLASSVVLCNYAAENSSLPNGNPIELCQEQVCGSSAIEKWVQYGGPSMVSRRILCPTNLQGLFAWCQEQLVMFPQSLARLQAFMAMLS</sequence>
<dbReference type="Pfam" id="PF04082">
    <property type="entry name" value="Fungal_trans"/>
    <property type="match status" value="1"/>
</dbReference>
<reference evidence="9" key="1">
    <citation type="journal article" date="2014" name="Nat. Commun.">
        <title>Genomic adaptations of the halophilic Dead Sea filamentous fungus Eurotium rubrum.</title>
        <authorList>
            <person name="Kis-Papo T."/>
            <person name="Weig A.R."/>
            <person name="Riley R."/>
            <person name="Persoh D."/>
            <person name="Salamov A."/>
            <person name="Sun H."/>
            <person name="Lipzen A."/>
            <person name="Wasser S.P."/>
            <person name="Rambold G."/>
            <person name="Grigoriev I.V."/>
            <person name="Nevo E."/>
        </authorList>
    </citation>
    <scope>NUCLEOTIDE SEQUENCE [LARGE SCALE GENOMIC DNA]</scope>
    <source>
        <strain evidence="9">CBS 135680</strain>
    </source>
</reference>
<keyword evidence="4" id="KW-0804">Transcription</keyword>
<gene>
    <name evidence="8" type="ORF">EURHEDRAFT_405838</name>
</gene>
<evidence type="ECO:0000256" key="5">
    <source>
        <dbReference type="ARBA" id="ARBA00023242"/>
    </source>
</evidence>
<dbReference type="InterPro" id="IPR007219">
    <property type="entry name" value="XnlR_reg_dom"/>
</dbReference>
<feature type="compositionally biased region" description="Low complexity" evidence="6">
    <location>
        <begin position="38"/>
        <end position="53"/>
    </location>
</feature>
<keyword evidence="2" id="KW-0862">Zinc</keyword>
<evidence type="ECO:0000313" key="8">
    <source>
        <dbReference type="EMBL" id="EYE91700.1"/>
    </source>
</evidence>
<evidence type="ECO:0000256" key="3">
    <source>
        <dbReference type="ARBA" id="ARBA00023015"/>
    </source>
</evidence>
<feature type="domain" description="Xylanolytic transcriptional activator regulatory" evidence="7">
    <location>
        <begin position="263"/>
        <end position="380"/>
    </location>
</feature>
<dbReference type="PANTHER" id="PTHR47660:SF2">
    <property type="entry name" value="TRANSCRIPTION FACTOR WITH C2H2 AND ZN(2)-CYS(6) DNA BINDING DOMAIN (EUROFUNG)"/>
    <property type="match status" value="1"/>
</dbReference>
<keyword evidence="9" id="KW-1185">Reference proteome</keyword>
<accession>A0A017S6B2</accession>
<keyword evidence="1" id="KW-0479">Metal-binding</keyword>
<evidence type="ECO:0000259" key="7">
    <source>
        <dbReference type="Pfam" id="PF04082"/>
    </source>
</evidence>
<evidence type="ECO:0000256" key="1">
    <source>
        <dbReference type="ARBA" id="ARBA00022723"/>
    </source>
</evidence>
<name>A0A017S6B2_ASPRC</name>
<evidence type="ECO:0000256" key="4">
    <source>
        <dbReference type="ARBA" id="ARBA00023163"/>
    </source>
</evidence>